<dbReference type="Pfam" id="PF05380">
    <property type="entry name" value="Peptidase_A17"/>
    <property type="match status" value="1"/>
</dbReference>
<evidence type="ECO:0008006" key="3">
    <source>
        <dbReference type="Google" id="ProtNLM"/>
    </source>
</evidence>
<protein>
    <recommendedName>
        <fullName evidence="3">Integrase zinc-binding domain-containing protein</fullName>
    </recommendedName>
</protein>
<reference evidence="1 2" key="1">
    <citation type="submission" date="2024-01" db="EMBL/GenBank/DDBJ databases">
        <title>The genome of the rayed Mediterranean limpet Patella caerulea (Linnaeus, 1758).</title>
        <authorList>
            <person name="Anh-Thu Weber A."/>
            <person name="Halstead-Nussloch G."/>
        </authorList>
    </citation>
    <scope>NUCLEOTIDE SEQUENCE [LARGE SCALE GENOMIC DNA]</scope>
    <source>
        <strain evidence="1">AATW-2023a</strain>
        <tissue evidence="1">Whole specimen</tissue>
    </source>
</reference>
<sequence>MTVHLFGAGSSPGYSNFALKQAAKDHENDFGTVVSNFIQNDFYVDDGLTSVSSVSEAINLISKSNELLSCCGIRLHKFLSNSAEVIESIPCHDRAEGVKNLDLTIDDLPTERALGIEWCIESDAFRFRIKLSDKPLTRRGILSIISSIYMYDPLGFISPMLLVRKQVLQEMCRLNTGCDDVIPEDLLPRWQRWRDELFKIETLEINRCFKPDGFGTVISVEIHNFSDASTFGYGECSYLRLVDANQRVHVSLVMSKSRVTPLRAITIPRLELTAAVNVNLLIEKEFGYPAVTQYFWTDSRVVLGYINNDVRRFQTFVANRVQKIRDHSQPSEWHHVTTKANPADIASRGASANDLVENSMWFKGPDFLWKPVIPDDKEDYSSIAFEADDPNIRKINTFAVKSENSFDLTRLSFCSSWFQLKRVIAYCLRYVSILRNRIAKNTDSTDNIENPVGPFRVNELNAAELVLLKLVQSKDFSKELETLRSVKQLQDESNRNDIRLRRKYIQKNSTLSKLDPFLDDHNLLRLGNSRLSCAEKHPVIMPRKSFVTELLIAHHHELCEHQGRGLTVNELRLNSYWILGCTSAVSEYIHKCVKCRRLRGRCQDQKMSDLPEDRLESTAPFTYCGVDCFGPWLIKEGRKELKGYGVLFTCLKLSRDPCRDC</sequence>
<name>A0AAN8K1U6_PATCE</name>
<accession>A0AAN8K1U6</accession>
<dbReference type="InterPro" id="IPR008042">
    <property type="entry name" value="Retrotrans_Pao"/>
</dbReference>
<dbReference type="Proteomes" id="UP001347796">
    <property type="component" value="Unassembled WGS sequence"/>
</dbReference>
<dbReference type="EMBL" id="JAZGQO010000006">
    <property type="protein sequence ID" value="KAK6186380.1"/>
    <property type="molecule type" value="Genomic_DNA"/>
</dbReference>
<gene>
    <name evidence="1" type="ORF">SNE40_008425</name>
</gene>
<dbReference type="PANTHER" id="PTHR47331:SF5">
    <property type="entry name" value="RIBONUCLEASE H"/>
    <property type="match status" value="1"/>
</dbReference>
<dbReference type="PANTHER" id="PTHR47331">
    <property type="entry name" value="PHD-TYPE DOMAIN-CONTAINING PROTEIN"/>
    <property type="match status" value="1"/>
</dbReference>
<dbReference type="Gene3D" id="1.10.340.70">
    <property type="match status" value="1"/>
</dbReference>
<proteinExistence type="predicted"/>
<evidence type="ECO:0000313" key="1">
    <source>
        <dbReference type="EMBL" id="KAK6186380.1"/>
    </source>
</evidence>
<organism evidence="1 2">
    <name type="scientific">Patella caerulea</name>
    <name type="common">Rayed Mediterranean limpet</name>
    <dbReference type="NCBI Taxonomy" id="87958"/>
    <lineage>
        <taxon>Eukaryota</taxon>
        <taxon>Metazoa</taxon>
        <taxon>Spiralia</taxon>
        <taxon>Lophotrochozoa</taxon>
        <taxon>Mollusca</taxon>
        <taxon>Gastropoda</taxon>
        <taxon>Patellogastropoda</taxon>
        <taxon>Patelloidea</taxon>
        <taxon>Patellidae</taxon>
        <taxon>Patella</taxon>
    </lineage>
</organism>
<comment type="caution">
    <text evidence="1">The sequence shown here is derived from an EMBL/GenBank/DDBJ whole genome shotgun (WGS) entry which is preliminary data.</text>
</comment>
<evidence type="ECO:0000313" key="2">
    <source>
        <dbReference type="Proteomes" id="UP001347796"/>
    </source>
</evidence>
<keyword evidence="2" id="KW-1185">Reference proteome</keyword>
<dbReference type="AlphaFoldDB" id="A0AAN8K1U6"/>